<dbReference type="Ensembl" id="ENSECAT00000100530.1">
    <property type="protein sequence ID" value="ENSECAP00000078080.1"/>
    <property type="gene ID" value="ENSECAG00000052391.1"/>
</dbReference>
<dbReference type="GO" id="GO:0000398">
    <property type="term" value="P:mRNA splicing, via spliceosome"/>
    <property type="evidence" value="ECO:0007669"/>
    <property type="project" value="InterPro"/>
</dbReference>
<sequence length="346" mass="39752">MCFKVSSKSLFVYSFDFVSDLENEAKQIKMIVNCEGEITYSPWISGQETENSVSEEANLHLRTTLIYVSSDDIKDTGYTYILPKKVLKKFICISDLWAQIVRYMYRVSPPGNTQVKAIHCNVMVPQWGTHQTMHLPSQLPQHKDLKEMEPLSWIHPQPNESLQLSPQDLPTHTKIMAENPSWDGEKTIIITCIFTLGSCTLIAYKLTLSGYEGGHQNTGEGNNPKGYLLSHYKRIRMLLLDHFLVYFTVPVPFSWNYNFMGIQHDPSLKYELQLANPTDFYPEVHRPPAESEIYSADREDLYASFFPHRPLLQMPQGLQPFTPADRLVTFSHLALFSFILCLLLCC</sequence>
<proteinExistence type="predicted"/>
<dbReference type="Proteomes" id="UP000002281">
    <property type="component" value="Chromosome 5"/>
</dbReference>
<dbReference type="Pfam" id="PF01398">
    <property type="entry name" value="JAB"/>
    <property type="match status" value="1"/>
</dbReference>
<dbReference type="CDD" id="cd08056">
    <property type="entry name" value="MPN_PRP8"/>
    <property type="match status" value="1"/>
</dbReference>
<dbReference type="InterPro" id="IPR027652">
    <property type="entry name" value="PRP8"/>
</dbReference>
<evidence type="ECO:0000313" key="2">
    <source>
        <dbReference type="Ensembl" id="ENSECAP00000078080.1"/>
    </source>
</evidence>
<dbReference type="PANTHER" id="PTHR11140">
    <property type="entry name" value="PRE-MRNA SPLICING FACTOR PRP8"/>
    <property type="match status" value="1"/>
</dbReference>
<dbReference type="InterPro" id="IPR000555">
    <property type="entry name" value="JAMM/MPN+_dom"/>
</dbReference>
<dbReference type="InterPro" id="IPR012984">
    <property type="entry name" value="PROCT"/>
</dbReference>
<reference evidence="2" key="2">
    <citation type="submission" date="2025-08" db="UniProtKB">
        <authorList>
            <consortium name="Ensembl"/>
        </authorList>
    </citation>
    <scope>IDENTIFICATION</scope>
    <source>
        <strain evidence="2">Thoroughbred</strain>
    </source>
</reference>
<organism evidence="2 3">
    <name type="scientific">Equus caballus</name>
    <name type="common">Horse</name>
    <dbReference type="NCBI Taxonomy" id="9796"/>
    <lineage>
        <taxon>Eukaryota</taxon>
        <taxon>Metazoa</taxon>
        <taxon>Chordata</taxon>
        <taxon>Craniata</taxon>
        <taxon>Vertebrata</taxon>
        <taxon>Euteleostomi</taxon>
        <taxon>Mammalia</taxon>
        <taxon>Eutheria</taxon>
        <taxon>Laurasiatheria</taxon>
        <taxon>Perissodactyla</taxon>
        <taxon>Equidae</taxon>
        <taxon>Equus</taxon>
    </lineage>
</organism>
<reference evidence="2" key="3">
    <citation type="submission" date="2025-09" db="UniProtKB">
        <authorList>
            <consortium name="Ensembl"/>
        </authorList>
    </citation>
    <scope>IDENTIFICATION</scope>
    <source>
        <strain evidence="2">Thoroughbred</strain>
    </source>
</reference>
<dbReference type="Gene3D" id="3.40.140.10">
    <property type="entry name" value="Cytidine Deaminase, domain 2"/>
    <property type="match status" value="1"/>
</dbReference>
<reference evidence="2 3" key="1">
    <citation type="journal article" date="2009" name="Science">
        <title>Genome sequence, comparative analysis, and population genetics of the domestic horse.</title>
        <authorList>
            <consortium name="Broad Institute Genome Sequencing Platform"/>
            <consortium name="Broad Institute Whole Genome Assembly Team"/>
            <person name="Wade C.M."/>
            <person name="Giulotto E."/>
            <person name="Sigurdsson S."/>
            <person name="Zoli M."/>
            <person name="Gnerre S."/>
            <person name="Imsland F."/>
            <person name="Lear T.L."/>
            <person name="Adelson D.L."/>
            <person name="Bailey E."/>
            <person name="Bellone R.R."/>
            <person name="Bloecker H."/>
            <person name="Distl O."/>
            <person name="Edgar R.C."/>
            <person name="Garber M."/>
            <person name="Leeb T."/>
            <person name="Mauceli E."/>
            <person name="MacLeod J.N."/>
            <person name="Penedo M.C.T."/>
            <person name="Raison J.M."/>
            <person name="Sharpe T."/>
            <person name="Vogel J."/>
            <person name="Andersson L."/>
            <person name="Antczak D.F."/>
            <person name="Biagi T."/>
            <person name="Binns M.M."/>
            <person name="Chowdhary B.P."/>
            <person name="Coleman S.J."/>
            <person name="Della Valle G."/>
            <person name="Fryc S."/>
            <person name="Guerin G."/>
            <person name="Hasegawa T."/>
            <person name="Hill E.W."/>
            <person name="Jurka J."/>
            <person name="Kiialainen A."/>
            <person name="Lindgren G."/>
            <person name="Liu J."/>
            <person name="Magnani E."/>
            <person name="Mickelson J.R."/>
            <person name="Murray J."/>
            <person name="Nergadze S.G."/>
            <person name="Onofrio R."/>
            <person name="Pedroni S."/>
            <person name="Piras M.F."/>
            <person name="Raudsepp T."/>
            <person name="Rocchi M."/>
            <person name="Roeed K.H."/>
            <person name="Ryder O.A."/>
            <person name="Searle S."/>
            <person name="Skow L."/>
            <person name="Swinburne J.E."/>
            <person name="Syvaenen A.C."/>
            <person name="Tozaki T."/>
            <person name="Valberg S.J."/>
            <person name="Vaudin M."/>
            <person name="White J.R."/>
            <person name="Zody M.C."/>
            <person name="Lander E.S."/>
            <person name="Lindblad-Toh K."/>
        </authorList>
    </citation>
    <scope>NUCLEOTIDE SEQUENCE [LARGE SCALE GENOMIC DNA]</scope>
    <source>
        <strain evidence="2 3">Thoroughbred</strain>
    </source>
</reference>
<evidence type="ECO:0000259" key="1">
    <source>
        <dbReference type="SMART" id="SM00232"/>
    </source>
</evidence>
<dbReference type="Pfam" id="PF08084">
    <property type="entry name" value="PROCT"/>
    <property type="match status" value="1"/>
</dbReference>
<name>A0A9L0SPT9_HORSE</name>
<dbReference type="AlphaFoldDB" id="A0A9L0SPT9"/>
<dbReference type="FunFam" id="3.40.140.10:FF:000002">
    <property type="entry name" value="Pre-mRNA-processing-splicing factor 8"/>
    <property type="match status" value="1"/>
</dbReference>
<dbReference type="GO" id="GO:0005681">
    <property type="term" value="C:spliceosomal complex"/>
    <property type="evidence" value="ECO:0007669"/>
    <property type="project" value="InterPro"/>
</dbReference>
<dbReference type="SMART" id="SM00232">
    <property type="entry name" value="JAB_MPN"/>
    <property type="match status" value="1"/>
</dbReference>
<evidence type="ECO:0000313" key="3">
    <source>
        <dbReference type="Proteomes" id="UP000002281"/>
    </source>
</evidence>
<accession>A0A9L0SPT9</accession>
<dbReference type="GO" id="GO:0008237">
    <property type="term" value="F:metallopeptidase activity"/>
    <property type="evidence" value="ECO:0007669"/>
    <property type="project" value="InterPro"/>
</dbReference>
<keyword evidence="3" id="KW-1185">Reference proteome</keyword>
<feature type="domain" description="JAB1/MPN/MOV34 metalloenzyme" evidence="1">
    <location>
        <begin position="75"/>
        <end position="209"/>
    </location>
</feature>
<protein>
    <recommendedName>
        <fullName evidence="1">JAB1/MPN/MOV34 metalloenzyme domain-containing protein</fullName>
    </recommendedName>
</protein>
<dbReference type="PANTHER" id="PTHR11140:SF0">
    <property type="entry name" value="PRE-MRNA-PROCESSING-SPLICING FACTOR 8"/>
    <property type="match status" value="1"/>
</dbReference>
<dbReference type="GeneTree" id="ENSGT00390000015210"/>